<keyword evidence="4" id="KW-1185">Reference proteome</keyword>
<reference evidence="3 4" key="1">
    <citation type="journal article" date="2012" name="Genome Biol.">
        <title>Genome and low-iron response of an oceanic diatom adapted to chronic iron limitation.</title>
        <authorList>
            <person name="Lommer M."/>
            <person name="Specht M."/>
            <person name="Roy A.S."/>
            <person name="Kraemer L."/>
            <person name="Andreson R."/>
            <person name="Gutowska M.A."/>
            <person name="Wolf J."/>
            <person name="Bergner S.V."/>
            <person name="Schilhabel M.B."/>
            <person name="Klostermeier U.C."/>
            <person name="Beiko R.G."/>
            <person name="Rosenstiel P."/>
            <person name="Hippler M."/>
            <person name="Laroche J."/>
        </authorList>
    </citation>
    <scope>NUCLEOTIDE SEQUENCE [LARGE SCALE GENOMIC DNA]</scope>
    <source>
        <strain evidence="3 4">CCMP1005</strain>
    </source>
</reference>
<feature type="region of interest" description="Disordered" evidence="2">
    <location>
        <begin position="303"/>
        <end position="330"/>
    </location>
</feature>
<evidence type="ECO:0000256" key="1">
    <source>
        <dbReference type="SAM" id="Coils"/>
    </source>
</evidence>
<feature type="coiled-coil region" evidence="1">
    <location>
        <begin position="194"/>
        <end position="247"/>
    </location>
</feature>
<dbReference type="PANTHER" id="PTHR47642:SF7">
    <property type="entry name" value="ATP-DEPENDENT DNA HELICASE PIF1"/>
    <property type="match status" value="1"/>
</dbReference>
<dbReference type="EMBL" id="AGNL01016802">
    <property type="protein sequence ID" value="EJK64830.1"/>
    <property type="molecule type" value="Genomic_DNA"/>
</dbReference>
<organism evidence="3 4">
    <name type="scientific">Thalassiosira oceanica</name>
    <name type="common">Marine diatom</name>
    <dbReference type="NCBI Taxonomy" id="159749"/>
    <lineage>
        <taxon>Eukaryota</taxon>
        <taxon>Sar</taxon>
        <taxon>Stramenopiles</taxon>
        <taxon>Ochrophyta</taxon>
        <taxon>Bacillariophyta</taxon>
        <taxon>Coscinodiscophyceae</taxon>
        <taxon>Thalassiosirophycidae</taxon>
        <taxon>Thalassiosirales</taxon>
        <taxon>Thalassiosiraceae</taxon>
        <taxon>Thalassiosira</taxon>
    </lineage>
</organism>
<gene>
    <name evidence="3" type="ORF">THAOC_14394</name>
</gene>
<evidence type="ECO:0000313" key="3">
    <source>
        <dbReference type="EMBL" id="EJK64830.1"/>
    </source>
</evidence>
<sequence length="347" mass="38715">MTALTAPVAQPLECLREPVGDPQPELTRLPPVPNKERGAGKGGRNVIAENDELLELDYNNIVGLMGTYAFQSEAWWRTNFVTIELQQIHRQKNDMDLLNLLNDLREGNKPLSKHDSTIQALKTPVKLNQEGIIPTELHPRNVEVDRVNKVELDRLNGQEAHFAGKDSVQFDEYYKTKLPQLWSSVEDVPYPPRYHEATAEADTLDEEKKKLIESREYGKLGDIDEKIDRLKKEADDIKKSFDKKTNSTWASLNFSVKEKSQVMLIWNLDLPAKLANGSRGIVTGFVDSNEYRALIKAIVDRKTAKPDGSSGHQAGQQTHGDKSGGDRSVALSDGYAAAASNSTIKPS</sequence>
<dbReference type="AlphaFoldDB" id="K0SHK8"/>
<keyword evidence="1" id="KW-0175">Coiled coil</keyword>
<dbReference type="Proteomes" id="UP000266841">
    <property type="component" value="Unassembled WGS sequence"/>
</dbReference>
<dbReference type="InterPro" id="IPR051055">
    <property type="entry name" value="PIF1_helicase"/>
</dbReference>
<dbReference type="SUPFAM" id="SSF52540">
    <property type="entry name" value="P-loop containing nucleoside triphosphate hydrolases"/>
    <property type="match status" value="1"/>
</dbReference>
<comment type="caution">
    <text evidence="3">The sequence shown here is derived from an EMBL/GenBank/DDBJ whole genome shotgun (WGS) entry which is preliminary data.</text>
</comment>
<accession>K0SHK8</accession>
<name>K0SHK8_THAOC</name>
<dbReference type="PANTHER" id="PTHR47642">
    <property type="entry name" value="ATP-DEPENDENT DNA HELICASE"/>
    <property type="match status" value="1"/>
</dbReference>
<protein>
    <submittedName>
        <fullName evidence="3">Uncharacterized protein</fullName>
    </submittedName>
</protein>
<dbReference type="InterPro" id="IPR027417">
    <property type="entry name" value="P-loop_NTPase"/>
</dbReference>
<evidence type="ECO:0000256" key="2">
    <source>
        <dbReference type="SAM" id="MobiDB-lite"/>
    </source>
</evidence>
<feature type="region of interest" description="Disordered" evidence="2">
    <location>
        <begin position="16"/>
        <end position="43"/>
    </location>
</feature>
<feature type="non-terminal residue" evidence="3">
    <location>
        <position position="347"/>
    </location>
</feature>
<proteinExistence type="predicted"/>
<evidence type="ECO:0000313" key="4">
    <source>
        <dbReference type="Proteomes" id="UP000266841"/>
    </source>
</evidence>